<evidence type="ECO:0000256" key="2">
    <source>
        <dbReference type="SAM" id="SignalP"/>
    </source>
</evidence>
<proteinExistence type="predicted"/>
<keyword evidence="4" id="KW-1185">Reference proteome</keyword>
<feature type="region of interest" description="Disordered" evidence="1">
    <location>
        <begin position="208"/>
        <end position="227"/>
    </location>
</feature>
<feature type="chain" id="PRO_5040775913" evidence="2">
    <location>
        <begin position="20"/>
        <end position="238"/>
    </location>
</feature>
<feature type="region of interest" description="Disordered" evidence="1">
    <location>
        <begin position="177"/>
        <end position="199"/>
    </location>
</feature>
<evidence type="ECO:0000313" key="4">
    <source>
        <dbReference type="Proteomes" id="UP000192578"/>
    </source>
</evidence>
<organism evidence="3 4">
    <name type="scientific">Hypsibius exemplaris</name>
    <name type="common">Freshwater tardigrade</name>
    <dbReference type="NCBI Taxonomy" id="2072580"/>
    <lineage>
        <taxon>Eukaryota</taxon>
        <taxon>Metazoa</taxon>
        <taxon>Ecdysozoa</taxon>
        <taxon>Tardigrada</taxon>
        <taxon>Eutardigrada</taxon>
        <taxon>Parachela</taxon>
        <taxon>Hypsibioidea</taxon>
        <taxon>Hypsibiidae</taxon>
        <taxon>Hypsibius</taxon>
    </lineage>
</organism>
<protein>
    <submittedName>
        <fullName evidence="3">Uncharacterized protein</fullName>
    </submittedName>
</protein>
<dbReference type="AlphaFoldDB" id="A0A9X6NRH2"/>
<dbReference type="EMBL" id="MTYJ01000682">
    <property type="protein sequence ID" value="OWA55346.1"/>
    <property type="molecule type" value="Genomic_DNA"/>
</dbReference>
<evidence type="ECO:0000256" key="1">
    <source>
        <dbReference type="SAM" id="MobiDB-lite"/>
    </source>
</evidence>
<gene>
    <name evidence="3" type="ORF">BV898_19730</name>
</gene>
<reference evidence="4" key="1">
    <citation type="submission" date="2017-01" db="EMBL/GenBank/DDBJ databases">
        <title>Comparative genomics of anhydrobiosis in the tardigrade Hypsibius dujardini.</title>
        <authorList>
            <person name="Yoshida Y."/>
            <person name="Koutsovoulos G."/>
            <person name="Laetsch D."/>
            <person name="Stevens L."/>
            <person name="Kumar S."/>
            <person name="Horikawa D."/>
            <person name="Ishino K."/>
            <person name="Komine S."/>
            <person name="Tomita M."/>
            <person name="Blaxter M."/>
            <person name="Arakawa K."/>
        </authorList>
    </citation>
    <scope>NUCLEOTIDE SEQUENCE [LARGE SCALE GENOMIC DNA]</scope>
    <source>
        <strain evidence="4">Z151</strain>
    </source>
</reference>
<feature type="signal peptide" evidence="2">
    <location>
        <begin position="1"/>
        <end position="19"/>
    </location>
</feature>
<comment type="caution">
    <text evidence="3">The sequence shown here is derived from an EMBL/GenBank/DDBJ whole genome shotgun (WGS) entry which is preliminary data.</text>
</comment>
<accession>A0A9X6NRH2</accession>
<sequence length="238" mass="26665">MWTARTGPVWLAVPIPILSAPKLTCLFGRKARWLPDGGPSPGAVWPDQISLIRTRRRLVDAARRDNLSFLRKRPMLCRSDCCNISSLARPRSALHRLGHKDNNLKMIHFAASLATAYPQHLARLRQRSLPRSSASLLIGRHWSITRPNAARPPAPSSSVLSLLLPIRLGGFRTLQRRSRKLSTPPFREPLTAPDHPNPAALCQFMDKNSSRPESWHPDDRPRDAGPRRVAFVTVEPGC</sequence>
<name>A0A9X6NRH2_HYPEX</name>
<dbReference type="Proteomes" id="UP000192578">
    <property type="component" value="Unassembled WGS sequence"/>
</dbReference>
<feature type="compositionally biased region" description="Basic and acidic residues" evidence="1">
    <location>
        <begin position="208"/>
        <end position="226"/>
    </location>
</feature>
<keyword evidence="2" id="KW-0732">Signal</keyword>
<evidence type="ECO:0000313" key="3">
    <source>
        <dbReference type="EMBL" id="OWA55346.1"/>
    </source>
</evidence>